<dbReference type="Proteomes" id="UP000193391">
    <property type="component" value="Unassembled WGS sequence"/>
</dbReference>
<keyword evidence="2" id="KW-1185">Reference proteome</keyword>
<evidence type="ECO:0000313" key="2">
    <source>
        <dbReference type="Proteomes" id="UP000193391"/>
    </source>
</evidence>
<evidence type="ECO:0000313" key="1">
    <source>
        <dbReference type="EMBL" id="OSQ37999.1"/>
    </source>
</evidence>
<name>A0A1Y2KZ58_9PROT</name>
<dbReference type="AlphaFoldDB" id="A0A1Y2KZ58"/>
<accession>A0A1Y2KZ58</accession>
<organism evidence="1 2">
    <name type="scientific">Thalassospira mesophila</name>
    <dbReference type="NCBI Taxonomy" id="1293891"/>
    <lineage>
        <taxon>Bacteria</taxon>
        <taxon>Pseudomonadati</taxon>
        <taxon>Pseudomonadota</taxon>
        <taxon>Alphaproteobacteria</taxon>
        <taxon>Rhodospirillales</taxon>
        <taxon>Thalassospiraceae</taxon>
        <taxon>Thalassospira</taxon>
    </lineage>
</organism>
<proteinExistence type="predicted"/>
<reference evidence="1 2" key="1">
    <citation type="submission" date="2014-03" db="EMBL/GenBank/DDBJ databases">
        <title>The draft genome sequence of Thalassospira mesophila JCM 18969.</title>
        <authorList>
            <person name="Lai Q."/>
            <person name="Shao Z."/>
        </authorList>
    </citation>
    <scope>NUCLEOTIDE SEQUENCE [LARGE SCALE GENOMIC DNA]</scope>
    <source>
        <strain evidence="1 2">JCM 18969</strain>
    </source>
</reference>
<sequence>MLLVLPYVDLTVTVAKHGNRLSVPEARRTSTVLLANIRPEPQHNTVLRAGININKQRHILKRAQMRAVMRMTALPVFID</sequence>
<dbReference type="STRING" id="1293891.TMES_13635"/>
<dbReference type="EMBL" id="JFKA01000005">
    <property type="protein sequence ID" value="OSQ37999.1"/>
    <property type="molecule type" value="Genomic_DNA"/>
</dbReference>
<comment type="caution">
    <text evidence="1">The sequence shown here is derived from an EMBL/GenBank/DDBJ whole genome shotgun (WGS) entry which is preliminary data.</text>
</comment>
<protein>
    <submittedName>
        <fullName evidence="1">Uncharacterized protein</fullName>
    </submittedName>
</protein>
<gene>
    <name evidence="1" type="ORF">TMES_13635</name>
</gene>